<dbReference type="SUPFAM" id="SSF57667">
    <property type="entry name" value="beta-beta-alpha zinc fingers"/>
    <property type="match status" value="1"/>
</dbReference>
<dbReference type="Proteomes" id="UP000027073">
    <property type="component" value="Unassembled WGS sequence"/>
</dbReference>
<sequence>MARFGPLLITLVIIAPTVYHNFLTTSRYVSKQLFQQQNPQEANLYDDSPMYCDADATPTCYFDAFDDSSTISKRQVILSEISTPRSTPMAFREISPGYSENIYTIDPRIIINSNANTPPSPDAYVSTSEKEQQKSVWDEDSQYPDFFTVTPSMDAILDSFSAQSALWLETPPTIPSSSQFATFMTDAGALPNPHTLRGPCYTPSMGAEASTSQLPQHSPSPMPLSQGTSRTMWPLTASPEPSSSWQEPPHHYLEPPQPLNTQSATQETTLLARRVGTPRIIHDSSLRRDSLLSPPPFVRRSARPKARVNYSYDPLPAEAIWEEEEKSHRAYHKHSSTFDPSAKDTKNKTMRLRDAPYTPSDGPREVFVCGEGECANPERKPMTFTRKSDLMRHNRSVHDAIKRFRCEGCEKPFPRHDALTRHQRSCRKLRERLEDSESIVGS</sequence>
<dbReference type="Pfam" id="PF00096">
    <property type="entry name" value="zf-C2H2"/>
    <property type="match status" value="1"/>
</dbReference>
<feature type="compositionally biased region" description="Low complexity" evidence="2">
    <location>
        <begin position="238"/>
        <end position="247"/>
    </location>
</feature>
<evidence type="ECO:0000313" key="4">
    <source>
        <dbReference type="EMBL" id="KDQ24240.1"/>
    </source>
</evidence>
<evidence type="ECO:0000256" key="1">
    <source>
        <dbReference type="PROSITE-ProRule" id="PRU00042"/>
    </source>
</evidence>
<dbReference type="EMBL" id="KL198011">
    <property type="protein sequence ID" value="KDQ24240.1"/>
    <property type="molecule type" value="Genomic_DNA"/>
</dbReference>
<organism evidence="4 5">
    <name type="scientific">Pleurotus ostreatus (strain PC15)</name>
    <name type="common">Oyster mushroom</name>
    <dbReference type="NCBI Taxonomy" id="1137138"/>
    <lineage>
        <taxon>Eukaryota</taxon>
        <taxon>Fungi</taxon>
        <taxon>Dikarya</taxon>
        <taxon>Basidiomycota</taxon>
        <taxon>Agaricomycotina</taxon>
        <taxon>Agaricomycetes</taxon>
        <taxon>Agaricomycetidae</taxon>
        <taxon>Agaricales</taxon>
        <taxon>Pleurotineae</taxon>
        <taxon>Pleurotaceae</taxon>
        <taxon>Pleurotus</taxon>
    </lineage>
</organism>
<dbReference type="STRING" id="1137138.A0A067NBA9"/>
<dbReference type="InterPro" id="IPR036236">
    <property type="entry name" value="Znf_C2H2_sf"/>
</dbReference>
<evidence type="ECO:0000313" key="5">
    <source>
        <dbReference type="Proteomes" id="UP000027073"/>
    </source>
</evidence>
<evidence type="ECO:0000256" key="2">
    <source>
        <dbReference type="SAM" id="MobiDB-lite"/>
    </source>
</evidence>
<keyword evidence="1" id="KW-0862">Zinc</keyword>
<dbReference type="InterPro" id="IPR013087">
    <property type="entry name" value="Znf_C2H2_type"/>
</dbReference>
<keyword evidence="1" id="KW-0863">Zinc-finger</keyword>
<dbReference type="VEuPathDB" id="FungiDB:PLEOSDRAFT_1107171"/>
<accession>A0A067NBA9</accession>
<protein>
    <recommendedName>
        <fullName evidence="3">C2H2-type domain-containing protein</fullName>
    </recommendedName>
</protein>
<name>A0A067NBA9_PLEO1</name>
<dbReference type="HOGENOM" id="CLU_619814_0_0_1"/>
<feature type="domain" description="C2H2-type" evidence="3">
    <location>
        <begin position="404"/>
        <end position="433"/>
    </location>
</feature>
<feature type="region of interest" description="Disordered" evidence="2">
    <location>
        <begin position="194"/>
        <end position="260"/>
    </location>
</feature>
<dbReference type="OrthoDB" id="8922241at2759"/>
<evidence type="ECO:0000259" key="3">
    <source>
        <dbReference type="PROSITE" id="PS50157"/>
    </source>
</evidence>
<dbReference type="Gene3D" id="3.30.160.60">
    <property type="entry name" value="Classic Zinc Finger"/>
    <property type="match status" value="1"/>
</dbReference>
<dbReference type="GO" id="GO:0008270">
    <property type="term" value="F:zinc ion binding"/>
    <property type="evidence" value="ECO:0007669"/>
    <property type="project" value="UniProtKB-KW"/>
</dbReference>
<feature type="compositionally biased region" description="Polar residues" evidence="2">
    <location>
        <begin position="209"/>
        <end position="231"/>
    </location>
</feature>
<reference evidence="5" key="1">
    <citation type="journal article" date="2014" name="Proc. Natl. Acad. Sci. U.S.A.">
        <title>Extensive sampling of basidiomycete genomes demonstrates inadequacy of the white-rot/brown-rot paradigm for wood decay fungi.</title>
        <authorList>
            <person name="Riley R."/>
            <person name="Salamov A.A."/>
            <person name="Brown D.W."/>
            <person name="Nagy L.G."/>
            <person name="Floudas D."/>
            <person name="Held B.W."/>
            <person name="Levasseur A."/>
            <person name="Lombard V."/>
            <person name="Morin E."/>
            <person name="Otillar R."/>
            <person name="Lindquist E.A."/>
            <person name="Sun H."/>
            <person name="LaButti K.M."/>
            <person name="Schmutz J."/>
            <person name="Jabbour D."/>
            <person name="Luo H."/>
            <person name="Baker S.E."/>
            <person name="Pisabarro A.G."/>
            <person name="Walton J.D."/>
            <person name="Blanchette R.A."/>
            <person name="Henrissat B."/>
            <person name="Martin F."/>
            <person name="Cullen D."/>
            <person name="Hibbett D.S."/>
            <person name="Grigoriev I.V."/>
        </authorList>
    </citation>
    <scope>NUCLEOTIDE SEQUENCE [LARGE SCALE GENOMIC DNA]</scope>
    <source>
        <strain evidence="5">PC15</strain>
    </source>
</reference>
<dbReference type="InParanoid" id="A0A067NBA9"/>
<proteinExistence type="predicted"/>
<dbReference type="PROSITE" id="PS50157">
    <property type="entry name" value="ZINC_FINGER_C2H2_2"/>
    <property type="match status" value="1"/>
</dbReference>
<keyword evidence="1" id="KW-0479">Metal-binding</keyword>
<gene>
    <name evidence="4" type="ORF">PLEOSDRAFT_1107171</name>
</gene>
<dbReference type="AlphaFoldDB" id="A0A067NBA9"/>